<feature type="region of interest" description="Disordered" evidence="1">
    <location>
        <begin position="1"/>
        <end position="26"/>
    </location>
</feature>
<dbReference type="EMBL" id="BMAW01001128">
    <property type="protein sequence ID" value="GFS72700.1"/>
    <property type="molecule type" value="Genomic_DNA"/>
</dbReference>
<proteinExistence type="predicted"/>
<gene>
    <name evidence="2" type="ORF">NPIL_321101</name>
</gene>
<comment type="caution">
    <text evidence="2">The sequence shown here is derived from an EMBL/GenBank/DDBJ whole genome shotgun (WGS) entry which is preliminary data.</text>
</comment>
<reference evidence="2" key="1">
    <citation type="submission" date="2020-08" db="EMBL/GenBank/DDBJ databases">
        <title>Multicomponent nature underlies the extraordinary mechanical properties of spider dragline silk.</title>
        <authorList>
            <person name="Kono N."/>
            <person name="Nakamura H."/>
            <person name="Mori M."/>
            <person name="Yoshida Y."/>
            <person name="Ohtoshi R."/>
            <person name="Malay A.D."/>
            <person name="Moran D.A.P."/>
            <person name="Tomita M."/>
            <person name="Numata K."/>
            <person name="Arakawa K."/>
        </authorList>
    </citation>
    <scope>NUCLEOTIDE SEQUENCE</scope>
</reference>
<evidence type="ECO:0000313" key="3">
    <source>
        <dbReference type="Proteomes" id="UP000887013"/>
    </source>
</evidence>
<name>A0A8X6T4F3_NEPPI</name>
<keyword evidence="3" id="KW-1185">Reference proteome</keyword>
<organism evidence="2 3">
    <name type="scientific">Nephila pilipes</name>
    <name type="common">Giant wood spider</name>
    <name type="synonym">Nephila maculata</name>
    <dbReference type="NCBI Taxonomy" id="299642"/>
    <lineage>
        <taxon>Eukaryota</taxon>
        <taxon>Metazoa</taxon>
        <taxon>Ecdysozoa</taxon>
        <taxon>Arthropoda</taxon>
        <taxon>Chelicerata</taxon>
        <taxon>Arachnida</taxon>
        <taxon>Araneae</taxon>
        <taxon>Araneomorphae</taxon>
        <taxon>Entelegynae</taxon>
        <taxon>Araneoidea</taxon>
        <taxon>Nephilidae</taxon>
        <taxon>Nephila</taxon>
    </lineage>
</organism>
<accession>A0A8X6T4F3</accession>
<dbReference type="AlphaFoldDB" id="A0A8X6T4F3"/>
<protein>
    <submittedName>
        <fullName evidence="2">Uncharacterized protein</fullName>
    </submittedName>
</protein>
<evidence type="ECO:0000256" key="1">
    <source>
        <dbReference type="SAM" id="MobiDB-lite"/>
    </source>
</evidence>
<evidence type="ECO:0000313" key="2">
    <source>
        <dbReference type="EMBL" id="GFS72700.1"/>
    </source>
</evidence>
<dbReference type="OrthoDB" id="411871at2759"/>
<sequence length="121" mass="13298">MDSALGTLDPSRSPDPDNTHEKMINNPPPIVRRTLLEISNVSWMLGRLPRNWKRAIFIPIRNLEKPAGTSDNFRPIALTSISLSGFPLILDFSSNEVAGTLANVSTYMGSASTILPFIETC</sequence>
<dbReference type="Proteomes" id="UP000887013">
    <property type="component" value="Unassembled WGS sequence"/>
</dbReference>
<feature type="compositionally biased region" description="Basic and acidic residues" evidence="1">
    <location>
        <begin position="12"/>
        <end position="23"/>
    </location>
</feature>